<dbReference type="AlphaFoldDB" id="A0A814FC00"/>
<gene>
    <name evidence="1" type="ORF">OXX778_LOCUS15415</name>
</gene>
<evidence type="ECO:0000313" key="1">
    <source>
        <dbReference type="EMBL" id="CAF0980905.1"/>
    </source>
</evidence>
<evidence type="ECO:0000313" key="2">
    <source>
        <dbReference type="Proteomes" id="UP000663879"/>
    </source>
</evidence>
<sequence length="71" mass="8346">MDKMLPQIDSSESNFDSLEKIYKMIGFDLLDQKRIDENLSKIKLLDIKEKDPIIPTSVYEPKKLGRNQRAY</sequence>
<name>A0A814FC00_9BILA</name>
<protein>
    <submittedName>
        <fullName evidence="1">Uncharacterized protein</fullName>
    </submittedName>
</protein>
<dbReference type="Proteomes" id="UP000663879">
    <property type="component" value="Unassembled WGS sequence"/>
</dbReference>
<accession>A0A814FC00</accession>
<dbReference type="EMBL" id="CAJNOC010003399">
    <property type="protein sequence ID" value="CAF0980905.1"/>
    <property type="molecule type" value="Genomic_DNA"/>
</dbReference>
<comment type="caution">
    <text evidence="1">The sequence shown here is derived from an EMBL/GenBank/DDBJ whole genome shotgun (WGS) entry which is preliminary data.</text>
</comment>
<proteinExistence type="predicted"/>
<reference evidence="1" key="1">
    <citation type="submission" date="2021-02" db="EMBL/GenBank/DDBJ databases">
        <authorList>
            <person name="Nowell W R."/>
        </authorList>
    </citation>
    <scope>NUCLEOTIDE SEQUENCE</scope>
    <source>
        <strain evidence="1">Ploen Becks lab</strain>
    </source>
</reference>
<keyword evidence="2" id="KW-1185">Reference proteome</keyword>
<organism evidence="1 2">
    <name type="scientific">Brachionus calyciflorus</name>
    <dbReference type="NCBI Taxonomy" id="104777"/>
    <lineage>
        <taxon>Eukaryota</taxon>
        <taxon>Metazoa</taxon>
        <taxon>Spiralia</taxon>
        <taxon>Gnathifera</taxon>
        <taxon>Rotifera</taxon>
        <taxon>Eurotatoria</taxon>
        <taxon>Monogononta</taxon>
        <taxon>Pseudotrocha</taxon>
        <taxon>Ploima</taxon>
        <taxon>Brachionidae</taxon>
        <taxon>Brachionus</taxon>
    </lineage>
</organism>